<keyword evidence="1" id="KW-0812">Transmembrane</keyword>
<dbReference type="PANTHER" id="PTHR34220:SF7">
    <property type="entry name" value="SENSOR HISTIDINE KINASE YPDA"/>
    <property type="match status" value="1"/>
</dbReference>
<organism evidence="4 5">
    <name type="scientific">Fusicatenibacter saccharivorans</name>
    <dbReference type="NCBI Taxonomy" id="1150298"/>
    <lineage>
        <taxon>Bacteria</taxon>
        <taxon>Bacillati</taxon>
        <taxon>Bacillota</taxon>
        <taxon>Clostridia</taxon>
        <taxon>Lachnospirales</taxon>
        <taxon>Lachnospiraceae</taxon>
        <taxon>Fusicatenibacter</taxon>
    </lineage>
</organism>
<dbReference type="GO" id="GO:0016020">
    <property type="term" value="C:membrane"/>
    <property type="evidence" value="ECO:0007669"/>
    <property type="project" value="InterPro"/>
</dbReference>
<evidence type="ECO:0000313" key="5">
    <source>
        <dbReference type="Proteomes" id="UP001199915"/>
    </source>
</evidence>
<feature type="domain" description="Signal transduction histidine kinase internal region" evidence="3">
    <location>
        <begin position="376"/>
        <end position="454"/>
    </location>
</feature>
<dbReference type="InterPro" id="IPR003594">
    <property type="entry name" value="HATPase_dom"/>
</dbReference>
<accession>A0AAE3JTW6</accession>
<keyword evidence="4" id="KW-0418">Kinase</keyword>
<evidence type="ECO:0000256" key="1">
    <source>
        <dbReference type="SAM" id="Phobius"/>
    </source>
</evidence>
<evidence type="ECO:0000313" key="4">
    <source>
        <dbReference type="EMBL" id="MCG4766911.1"/>
    </source>
</evidence>
<dbReference type="SUPFAM" id="SSF55874">
    <property type="entry name" value="ATPase domain of HSP90 chaperone/DNA topoisomerase II/histidine kinase"/>
    <property type="match status" value="1"/>
</dbReference>
<dbReference type="AlphaFoldDB" id="A0AAE3JTW6"/>
<reference evidence="4" key="1">
    <citation type="submission" date="2022-01" db="EMBL/GenBank/DDBJ databases">
        <title>Collection of gut derived symbiotic bacterial strains cultured from healthy donors.</title>
        <authorList>
            <person name="Lin H."/>
            <person name="Kohout C."/>
            <person name="Waligurski E."/>
            <person name="Pamer E.G."/>
        </authorList>
    </citation>
    <scope>NUCLEOTIDE SEQUENCE</scope>
    <source>
        <strain evidence="4">DFI.5.49</strain>
    </source>
</reference>
<gene>
    <name evidence="4" type="ORF">L0N21_15575</name>
</gene>
<feature type="domain" description="Histidine kinase/HSP90-like ATPase" evidence="2">
    <location>
        <begin position="475"/>
        <end position="583"/>
    </location>
</feature>
<keyword evidence="1" id="KW-1133">Transmembrane helix</keyword>
<dbReference type="EMBL" id="JAKNFS010000026">
    <property type="protein sequence ID" value="MCG4766911.1"/>
    <property type="molecule type" value="Genomic_DNA"/>
</dbReference>
<feature type="transmembrane region" description="Helical" evidence="1">
    <location>
        <begin position="286"/>
        <end position="311"/>
    </location>
</feature>
<dbReference type="Gene3D" id="3.30.565.10">
    <property type="entry name" value="Histidine kinase-like ATPase, C-terminal domain"/>
    <property type="match status" value="1"/>
</dbReference>
<dbReference type="Proteomes" id="UP001199915">
    <property type="component" value="Unassembled WGS sequence"/>
</dbReference>
<proteinExistence type="predicted"/>
<protein>
    <submittedName>
        <fullName evidence="4">Histidine kinase</fullName>
    </submittedName>
</protein>
<dbReference type="Pfam" id="PF02518">
    <property type="entry name" value="HATPase_c"/>
    <property type="match status" value="1"/>
</dbReference>
<feature type="transmembrane region" description="Helical" evidence="1">
    <location>
        <begin position="27"/>
        <end position="47"/>
    </location>
</feature>
<dbReference type="InterPro" id="IPR036890">
    <property type="entry name" value="HATPase_C_sf"/>
</dbReference>
<dbReference type="GO" id="GO:0000155">
    <property type="term" value="F:phosphorelay sensor kinase activity"/>
    <property type="evidence" value="ECO:0007669"/>
    <property type="project" value="InterPro"/>
</dbReference>
<dbReference type="Pfam" id="PF06580">
    <property type="entry name" value="His_kinase"/>
    <property type="match status" value="1"/>
</dbReference>
<name>A0AAE3JTW6_9FIRM</name>
<dbReference type="PANTHER" id="PTHR34220">
    <property type="entry name" value="SENSOR HISTIDINE KINASE YPDA"/>
    <property type="match status" value="1"/>
</dbReference>
<keyword evidence="4" id="KW-0808">Transferase</keyword>
<sequence>MNLWQKGKRRMLRSVRIRSLKDTSLRLGTPVFLVLMGFVVCLLWGVGENRKLADKYIADTAKLYVDQINRDMSQINSELIYLLDSDSNIKEIPDQITSTDAQYYEMEQTLRERNRVLKIRYHEIQTFFVYGQKANVLITDSGTMFTESKGMTTLNQMLMSYLQIMTSKDSISTQWTVITFGDDDYIVGWYAKNKKVIGCVINLNLIFRTIRAKTEEYDVIPFMVDARGRVMTQADTSEKYKNEIIDFSKAGEKKEKNATVYSYQLGTVGKINFMVLPGGGILENVLIMQIAFVVLIAVLLLVCALEITAYYHRILEPLEKFGQKLEELEKEQSLNDDGSNNLLELESVSGKFKELLRKIQGLKIAIYEKELAEQKAELEYTQEQIKPHFFLNCLSLIHGIADKNNEGEIVEITTVLSDYMRYIFQDSKKQRDVEEELEHIEAYIRIQKLRYGEEAFSFEATTDGDIGEWKVPSLLLQTLVENSVVHGVSLDRKSEISLYLTNETYEDGEYLYICISDTGNGFSKEALDAIENDTPIIYHGRHHVGISNIKRRLALMYGERASITCSNMDENYGAVVEVRLPKTE</sequence>
<keyword evidence="1" id="KW-0472">Membrane</keyword>
<evidence type="ECO:0000259" key="3">
    <source>
        <dbReference type="Pfam" id="PF06580"/>
    </source>
</evidence>
<comment type="caution">
    <text evidence="4">The sequence shown here is derived from an EMBL/GenBank/DDBJ whole genome shotgun (WGS) entry which is preliminary data.</text>
</comment>
<dbReference type="InterPro" id="IPR010559">
    <property type="entry name" value="Sig_transdc_His_kin_internal"/>
</dbReference>
<dbReference type="RefSeq" id="WP_238033597.1">
    <property type="nucleotide sequence ID" value="NZ_JAKNFS010000026.1"/>
</dbReference>
<dbReference type="InterPro" id="IPR050640">
    <property type="entry name" value="Bact_2-comp_sensor_kinase"/>
</dbReference>
<evidence type="ECO:0000259" key="2">
    <source>
        <dbReference type="Pfam" id="PF02518"/>
    </source>
</evidence>